<sequence length="112" mass="13281">FQILLNGGFSVDVFFAIRWPRLGYTLIFTSIIGSSITSFLLTYQYNLMDGFSRFEFHLDDLTNYTFKYWEYMDKVYTKPYARAIPYLVAILLADYLHRRNHNNENGAKRHSS</sequence>
<dbReference type="AlphaFoldDB" id="A0AAV2A8I7"/>
<name>A0AAV2A8I7_9ARAC</name>
<reference evidence="2 3" key="1">
    <citation type="submission" date="2024-04" db="EMBL/GenBank/DDBJ databases">
        <authorList>
            <person name="Rising A."/>
            <person name="Reimegard J."/>
            <person name="Sonavane S."/>
            <person name="Akerstrom W."/>
            <person name="Nylinder S."/>
            <person name="Hedman E."/>
            <person name="Kallberg Y."/>
        </authorList>
    </citation>
    <scope>NUCLEOTIDE SEQUENCE [LARGE SCALE GENOMIC DNA]</scope>
</reference>
<gene>
    <name evidence="2" type="ORF">LARSCL_LOCUS10876</name>
</gene>
<protein>
    <submittedName>
        <fullName evidence="2">Uncharacterized protein</fullName>
    </submittedName>
</protein>
<evidence type="ECO:0000313" key="3">
    <source>
        <dbReference type="Proteomes" id="UP001497382"/>
    </source>
</evidence>
<evidence type="ECO:0000313" key="2">
    <source>
        <dbReference type="EMBL" id="CAL1280286.1"/>
    </source>
</evidence>
<keyword evidence="1" id="KW-0472">Membrane</keyword>
<organism evidence="2 3">
    <name type="scientific">Larinioides sclopetarius</name>
    <dbReference type="NCBI Taxonomy" id="280406"/>
    <lineage>
        <taxon>Eukaryota</taxon>
        <taxon>Metazoa</taxon>
        <taxon>Ecdysozoa</taxon>
        <taxon>Arthropoda</taxon>
        <taxon>Chelicerata</taxon>
        <taxon>Arachnida</taxon>
        <taxon>Araneae</taxon>
        <taxon>Araneomorphae</taxon>
        <taxon>Entelegynae</taxon>
        <taxon>Araneoidea</taxon>
        <taxon>Araneidae</taxon>
        <taxon>Larinioides</taxon>
    </lineage>
</organism>
<dbReference type="EMBL" id="CAXIEN010000130">
    <property type="protein sequence ID" value="CAL1280286.1"/>
    <property type="molecule type" value="Genomic_DNA"/>
</dbReference>
<feature type="non-terminal residue" evidence="2">
    <location>
        <position position="1"/>
    </location>
</feature>
<feature type="transmembrane region" description="Helical" evidence="1">
    <location>
        <begin position="22"/>
        <end position="43"/>
    </location>
</feature>
<comment type="caution">
    <text evidence="2">The sequence shown here is derived from an EMBL/GenBank/DDBJ whole genome shotgun (WGS) entry which is preliminary data.</text>
</comment>
<keyword evidence="1" id="KW-0812">Transmembrane</keyword>
<keyword evidence="3" id="KW-1185">Reference proteome</keyword>
<proteinExistence type="predicted"/>
<dbReference type="Proteomes" id="UP001497382">
    <property type="component" value="Unassembled WGS sequence"/>
</dbReference>
<keyword evidence="1" id="KW-1133">Transmembrane helix</keyword>
<feature type="non-terminal residue" evidence="2">
    <location>
        <position position="112"/>
    </location>
</feature>
<accession>A0AAV2A8I7</accession>
<evidence type="ECO:0000256" key="1">
    <source>
        <dbReference type="SAM" id="Phobius"/>
    </source>
</evidence>